<gene>
    <name evidence="5" type="ORF">AA15669_1794</name>
</gene>
<keyword evidence="3" id="KW-0378">Hydrolase</keyword>
<proteinExistence type="predicted"/>
<evidence type="ECO:0000313" key="5">
    <source>
        <dbReference type="EMBL" id="GBQ08459.1"/>
    </source>
</evidence>
<keyword evidence="2" id="KW-0540">Nuclease</keyword>
<dbReference type="Gene3D" id="3.40.1350.10">
    <property type="match status" value="1"/>
</dbReference>
<comment type="caution">
    <text evidence="5">The sequence shown here is derived from an EMBL/GenBank/DDBJ whole genome shotgun (WGS) entry which is preliminary data.</text>
</comment>
<dbReference type="EMBL" id="BAQD01000097">
    <property type="protein sequence ID" value="GBQ08459.1"/>
    <property type="molecule type" value="Genomic_DNA"/>
</dbReference>
<feature type="domain" description="VRR-NUC" evidence="4">
    <location>
        <begin position="23"/>
        <end position="107"/>
    </location>
</feature>
<protein>
    <recommendedName>
        <fullName evidence="4">VRR-NUC domain-containing protein</fullName>
    </recommendedName>
</protein>
<accession>A0ABQ0P0R6</accession>
<name>A0ABQ0P0R6_9PROT</name>
<dbReference type="Pfam" id="PF08774">
    <property type="entry name" value="VRR_NUC"/>
    <property type="match status" value="1"/>
</dbReference>
<reference evidence="5" key="1">
    <citation type="submission" date="2013-04" db="EMBL/GenBank/DDBJ databases">
        <title>The genome sequencing project of 58 acetic acid bacteria.</title>
        <authorList>
            <person name="Okamoto-Kainuma A."/>
            <person name="Ishikawa M."/>
            <person name="Umino S."/>
            <person name="Koizumi Y."/>
            <person name="Shiwa Y."/>
            <person name="Yoshikawa H."/>
            <person name="Matsutani M."/>
            <person name="Matsushita K."/>
        </authorList>
    </citation>
    <scope>NUCLEOTIDE SEQUENCE</scope>
    <source>
        <strain evidence="5">DSM 15669</strain>
    </source>
</reference>
<dbReference type="InterPro" id="IPR014883">
    <property type="entry name" value="VRR_NUC"/>
</dbReference>
<evidence type="ECO:0000256" key="1">
    <source>
        <dbReference type="ARBA" id="ARBA00001946"/>
    </source>
</evidence>
<evidence type="ECO:0000313" key="6">
    <source>
        <dbReference type="Proteomes" id="UP001062901"/>
    </source>
</evidence>
<dbReference type="SMART" id="SM00990">
    <property type="entry name" value="VRR_NUC"/>
    <property type="match status" value="1"/>
</dbReference>
<evidence type="ECO:0000256" key="2">
    <source>
        <dbReference type="ARBA" id="ARBA00022722"/>
    </source>
</evidence>
<dbReference type="InterPro" id="IPR011856">
    <property type="entry name" value="tRNA_endonuc-like_dom_sf"/>
</dbReference>
<evidence type="ECO:0000259" key="4">
    <source>
        <dbReference type="SMART" id="SM00990"/>
    </source>
</evidence>
<evidence type="ECO:0000256" key="3">
    <source>
        <dbReference type="ARBA" id="ARBA00022801"/>
    </source>
</evidence>
<comment type="cofactor">
    <cofactor evidence="1">
        <name>Mg(2+)</name>
        <dbReference type="ChEBI" id="CHEBI:18420"/>
    </cofactor>
</comment>
<dbReference type="Proteomes" id="UP001062901">
    <property type="component" value="Unassembled WGS sequence"/>
</dbReference>
<sequence length="124" mass="13905">MMMRRHRPIQQRESALHTHIWEALQTLLPSDCLAWSVENNNLGPIRGKSHVARGCIAGVPDLHILYRGRLLLIELKIPTGRLTPKQQEFLANARHCGAPTAVCRSLEDVVAFLKEQGVRLKGAL</sequence>
<keyword evidence="6" id="KW-1185">Reference proteome</keyword>
<dbReference type="RefSeq" id="WP_018980354.1">
    <property type="nucleotide sequence ID" value="NZ_BAQD01000097.1"/>
</dbReference>
<organism evidence="5 6">
    <name type="scientific">Saccharibacter floricola DSM 15669</name>
    <dbReference type="NCBI Taxonomy" id="1123227"/>
    <lineage>
        <taxon>Bacteria</taxon>
        <taxon>Pseudomonadati</taxon>
        <taxon>Pseudomonadota</taxon>
        <taxon>Alphaproteobacteria</taxon>
        <taxon>Acetobacterales</taxon>
        <taxon>Acetobacteraceae</taxon>
        <taxon>Saccharibacter</taxon>
    </lineage>
</organism>